<proteinExistence type="predicted"/>
<geneLocation type="plasmid" evidence="5">
    <name>pAzo1</name>
</geneLocation>
<reference evidence="4 5" key="1">
    <citation type="journal article" date="2005" name="Arch. Microbiol.">
        <title>The genome sequence of an anaerobic aromatic-degrading denitrifying bacterium, strain EbN1.</title>
        <authorList>
            <person name="Rabus R."/>
            <person name="Kube M."/>
            <person name="Heider J."/>
            <person name="Beck A."/>
            <person name="Heitmann K."/>
            <person name="Widdel F."/>
            <person name="Reinhardt R."/>
        </authorList>
    </citation>
    <scope>NUCLEOTIDE SEQUENCE [LARGE SCALE GENOMIC DNA]</scope>
    <source>
        <strain evidence="4 5">EbN1</strain>
        <plasmid evidence="5">Plasmid pAzo1</plasmid>
    </source>
</reference>
<feature type="domain" description="Peptidase S26" evidence="3">
    <location>
        <begin position="68"/>
        <end position="199"/>
    </location>
</feature>
<dbReference type="SUPFAM" id="SSF51306">
    <property type="entry name" value="LexA/Signal peptidase"/>
    <property type="match status" value="1"/>
</dbReference>
<protein>
    <submittedName>
        <fullName evidence="4">Pilus assembly protein,TrhF (Pilin signal peptidase)</fullName>
    </submittedName>
</protein>
<evidence type="ECO:0000313" key="5">
    <source>
        <dbReference type="Proteomes" id="UP000006552"/>
    </source>
</evidence>
<keyword evidence="2" id="KW-0472">Membrane</keyword>
<dbReference type="GO" id="GO:0006465">
    <property type="term" value="P:signal peptide processing"/>
    <property type="evidence" value="ECO:0007669"/>
    <property type="project" value="InterPro"/>
</dbReference>
<dbReference type="EMBL" id="CR555307">
    <property type="protein sequence ID" value="CAI10355.1"/>
    <property type="molecule type" value="Genomic_DNA"/>
</dbReference>
<accession>Q5NX59</accession>
<keyword evidence="2" id="KW-1133">Transmembrane helix</keyword>
<dbReference type="Pfam" id="PF10502">
    <property type="entry name" value="Peptidase_S26"/>
    <property type="match status" value="1"/>
</dbReference>
<dbReference type="KEGG" id="eba:p1B151"/>
<feature type="transmembrane region" description="Helical" evidence="2">
    <location>
        <begin position="32"/>
        <end position="50"/>
    </location>
</feature>
<keyword evidence="5" id="KW-1185">Reference proteome</keyword>
<sequence length="202" mass="22340">MVTHPSWKSHSSSQMNSASISNETTRPEKATLFIRVVFLASVLLALLFAATSHVSGKYRLLLLVGDLSCIPYKLVVVKMTRPENIDFERGQLLAFLPYGRLTDQLNQRLLDGNGSILVVKYLAGVAGDIIKVENDAVTVAGRKFGDLDLLEKLNRAPGSYDRTQVLVDGQLAMMGTEPRSFDARYWGPINVDEVVGVVYPIW</sequence>
<evidence type="ECO:0000256" key="1">
    <source>
        <dbReference type="SAM" id="MobiDB-lite"/>
    </source>
</evidence>
<gene>
    <name evidence="4" type="primary">trhF</name>
    <name evidence="4" type="ORF">p1B151</name>
</gene>
<feature type="compositionally biased region" description="Low complexity" evidence="1">
    <location>
        <begin position="9"/>
        <end position="21"/>
    </location>
</feature>
<dbReference type="Proteomes" id="UP000006552">
    <property type="component" value="Plasmid 1"/>
</dbReference>
<dbReference type="HOGENOM" id="CLU_104604_1_1_4"/>
<evidence type="ECO:0000313" key="4">
    <source>
        <dbReference type="EMBL" id="CAI10355.1"/>
    </source>
</evidence>
<dbReference type="Gene3D" id="2.10.109.10">
    <property type="entry name" value="Umud Fragment, subunit A"/>
    <property type="match status" value="1"/>
</dbReference>
<dbReference type="AlphaFoldDB" id="Q5NX59"/>
<organism evidence="4 5">
    <name type="scientific">Aromatoleum aromaticum (strain DSM 19018 / LMG 30748 / EbN1)</name>
    <name type="common">Azoarcus sp. (strain EbN1)</name>
    <dbReference type="NCBI Taxonomy" id="76114"/>
    <lineage>
        <taxon>Bacteria</taxon>
        <taxon>Pseudomonadati</taxon>
        <taxon>Pseudomonadota</taxon>
        <taxon>Betaproteobacteria</taxon>
        <taxon>Rhodocyclales</taxon>
        <taxon>Rhodocyclaceae</taxon>
        <taxon>Aromatoleum</taxon>
    </lineage>
</organism>
<feature type="region of interest" description="Disordered" evidence="1">
    <location>
        <begin position="1"/>
        <end position="22"/>
    </location>
</feature>
<keyword evidence="4" id="KW-0614">Plasmid</keyword>
<dbReference type="InterPro" id="IPR019533">
    <property type="entry name" value="Peptidase_S26"/>
</dbReference>
<evidence type="ECO:0000256" key="2">
    <source>
        <dbReference type="SAM" id="Phobius"/>
    </source>
</evidence>
<dbReference type="InterPro" id="IPR036286">
    <property type="entry name" value="LexA/Signal_pep-like_sf"/>
</dbReference>
<dbReference type="GO" id="GO:0004252">
    <property type="term" value="F:serine-type endopeptidase activity"/>
    <property type="evidence" value="ECO:0007669"/>
    <property type="project" value="InterPro"/>
</dbReference>
<keyword evidence="2" id="KW-0812">Transmembrane</keyword>
<evidence type="ECO:0000259" key="3">
    <source>
        <dbReference type="Pfam" id="PF10502"/>
    </source>
</evidence>
<name>Q5NX59_AROAE</name>